<protein>
    <submittedName>
        <fullName evidence="1">P-loop containing nucleoside triphosphatehydrolases superfamily protein</fullName>
    </submittedName>
</protein>
<evidence type="ECO:0000313" key="1">
    <source>
        <dbReference type="EMBL" id="GER42584.1"/>
    </source>
</evidence>
<proteinExistence type="predicted"/>
<sequence length="130" mass="14896">MSVSKIFPLSSASNPENSNPLCIEKNQQVLDAFSPSQMTWQSRGVNKRVQQNFKSKFQIEIRFLISNSTFNSQVSTIMSLNADKMIPRMEPSDEYIWQATVKPQMPISNLRLLMDLQTKVILKKEQKGNT</sequence>
<dbReference type="GO" id="GO:0016787">
    <property type="term" value="F:hydrolase activity"/>
    <property type="evidence" value="ECO:0007669"/>
    <property type="project" value="UniProtKB-KW"/>
</dbReference>
<gene>
    <name evidence="1" type="ORF">STAS_19380</name>
</gene>
<dbReference type="AlphaFoldDB" id="A0A5A7QC01"/>
<keyword evidence="1" id="KW-0378">Hydrolase</keyword>
<comment type="caution">
    <text evidence="1">The sequence shown here is derived from an EMBL/GenBank/DDBJ whole genome shotgun (WGS) entry which is preliminary data.</text>
</comment>
<reference evidence="2" key="1">
    <citation type="journal article" date="2019" name="Curr. Biol.">
        <title>Genome Sequence of Striga asiatica Provides Insight into the Evolution of Plant Parasitism.</title>
        <authorList>
            <person name="Yoshida S."/>
            <person name="Kim S."/>
            <person name="Wafula E.K."/>
            <person name="Tanskanen J."/>
            <person name="Kim Y.M."/>
            <person name="Honaas L."/>
            <person name="Yang Z."/>
            <person name="Spallek T."/>
            <person name="Conn C.E."/>
            <person name="Ichihashi Y."/>
            <person name="Cheong K."/>
            <person name="Cui S."/>
            <person name="Der J.P."/>
            <person name="Gundlach H."/>
            <person name="Jiao Y."/>
            <person name="Hori C."/>
            <person name="Ishida J.K."/>
            <person name="Kasahara H."/>
            <person name="Kiba T."/>
            <person name="Kim M.S."/>
            <person name="Koo N."/>
            <person name="Laohavisit A."/>
            <person name="Lee Y.H."/>
            <person name="Lumba S."/>
            <person name="McCourt P."/>
            <person name="Mortimer J.C."/>
            <person name="Mutuku J.M."/>
            <person name="Nomura T."/>
            <person name="Sasaki-Sekimoto Y."/>
            <person name="Seto Y."/>
            <person name="Wang Y."/>
            <person name="Wakatake T."/>
            <person name="Sakakibara H."/>
            <person name="Demura T."/>
            <person name="Yamaguchi S."/>
            <person name="Yoneyama K."/>
            <person name="Manabe R.I."/>
            <person name="Nelson D.C."/>
            <person name="Schulman A.H."/>
            <person name="Timko M.P."/>
            <person name="dePamphilis C.W."/>
            <person name="Choi D."/>
            <person name="Shirasu K."/>
        </authorList>
    </citation>
    <scope>NUCLEOTIDE SEQUENCE [LARGE SCALE GENOMIC DNA]</scope>
    <source>
        <strain evidence="2">cv. UVA1</strain>
    </source>
</reference>
<keyword evidence="2" id="KW-1185">Reference proteome</keyword>
<dbReference type="Proteomes" id="UP000325081">
    <property type="component" value="Unassembled WGS sequence"/>
</dbReference>
<name>A0A5A7QC01_STRAF</name>
<organism evidence="1 2">
    <name type="scientific">Striga asiatica</name>
    <name type="common">Asiatic witchweed</name>
    <name type="synonym">Buchnera asiatica</name>
    <dbReference type="NCBI Taxonomy" id="4170"/>
    <lineage>
        <taxon>Eukaryota</taxon>
        <taxon>Viridiplantae</taxon>
        <taxon>Streptophyta</taxon>
        <taxon>Embryophyta</taxon>
        <taxon>Tracheophyta</taxon>
        <taxon>Spermatophyta</taxon>
        <taxon>Magnoliopsida</taxon>
        <taxon>eudicotyledons</taxon>
        <taxon>Gunneridae</taxon>
        <taxon>Pentapetalae</taxon>
        <taxon>asterids</taxon>
        <taxon>lamiids</taxon>
        <taxon>Lamiales</taxon>
        <taxon>Orobanchaceae</taxon>
        <taxon>Buchnereae</taxon>
        <taxon>Striga</taxon>
    </lineage>
</organism>
<evidence type="ECO:0000313" key="2">
    <source>
        <dbReference type="Proteomes" id="UP000325081"/>
    </source>
</evidence>
<dbReference type="EMBL" id="BKCP01006404">
    <property type="protein sequence ID" value="GER42584.1"/>
    <property type="molecule type" value="Genomic_DNA"/>
</dbReference>
<accession>A0A5A7QC01</accession>